<protein>
    <recommendedName>
        <fullName evidence="8">Major facilitator superfamily (MFS) profile domain-containing protein</fullName>
    </recommendedName>
</protein>
<dbReference type="GO" id="GO:0016020">
    <property type="term" value="C:membrane"/>
    <property type="evidence" value="ECO:0007669"/>
    <property type="project" value="UniProtKB-SubCell"/>
</dbReference>
<feature type="transmembrane region" description="Helical" evidence="5">
    <location>
        <begin position="380"/>
        <end position="401"/>
    </location>
</feature>
<comment type="subcellular location">
    <subcellularLocation>
        <location evidence="1">Membrane</location>
        <topology evidence="1">Multi-pass membrane protein</topology>
    </subcellularLocation>
</comment>
<proteinExistence type="predicted"/>
<feature type="transmembrane region" description="Helical" evidence="5">
    <location>
        <begin position="344"/>
        <end position="368"/>
    </location>
</feature>
<evidence type="ECO:0000313" key="6">
    <source>
        <dbReference type="EMBL" id="CAH1173845.1"/>
    </source>
</evidence>
<evidence type="ECO:0000256" key="4">
    <source>
        <dbReference type="ARBA" id="ARBA00023136"/>
    </source>
</evidence>
<sequence length="456" mass="50947">MLPPTTKDLNPKYSKNLIEVYRKRWWILFIYSLYASGNAFQWIEYPIITNSVMKYYGVSSLMVDWTSIIYMAAYPVAVVPVSYLIEVKGLRVAALCGGIGTALAAFIKLFAIRRDLFHLVLLGQAVGSTAQVFIISLPTKVAAVWFKPSEISTACAIGVFGNQFGFALGFIIPPTIVKSDDDIYSIASNLWKLSVGTVIYMAPIIICLLFFFPKQPPLPPSYLQAEARKQLAPTFSEFMDNFKRVLMKKGFICHCLANSLNYGIFSVVGTLLNQYVLQHFPNGEEDAGRMGSICVICGMIGVILCGVILDRTHRYKATCLYLFYMSILSLASFIVALWQQSILFTYILLSIFAFFNNSNITAGFEFAVELTFPYEESTATGILNAVSQAFGIIILLTAGKINGEFGSLWSLTFQLILIMFAAFLTHFVPNIMNRQNALAEDNIKTNEYVVVPRFEK</sequence>
<dbReference type="PANTHER" id="PTHR10924:SF4">
    <property type="entry name" value="GH15861P"/>
    <property type="match status" value="1"/>
</dbReference>
<keyword evidence="2 5" id="KW-0812">Transmembrane</keyword>
<keyword evidence="7" id="KW-1185">Reference proteome</keyword>
<feature type="transmembrane region" description="Helical" evidence="5">
    <location>
        <begin position="289"/>
        <end position="309"/>
    </location>
</feature>
<evidence type="ECO:0000256" key="2">
    <source>
        <dbReference type="ARBA" id="ARBA00022692"/>
    </source>
</evidence>
<reference evidence="6" key="1">
    <citation type="submission" date="2022-01" db="EMBL/GenBank/DDBJ databases">
        <authorList>
            <person name="King R."/>
        </authorList>
    </citation>
    <scope>NUCLEOTIDE SEQUENCE</scope>
</reference>
<dbReference type="GO" id="GO:0097037">
    <property type="term" value="P:heme export"/>
    <property type="evidence" value="ECO:0007669"/>
    <property type="project" value="TreeGrafter"/>
</dbReference>
<gene>
    <name evidence="6" type="ORF">PHAECO_LOCUS10488</name>
</gene>
<dbReference type="AlphaFoldDB" id="A0A9P0GU95"/>
<organism evidence="6 7">
    <name type="scientific">Phaedon cochleariae</name>
    <name type="common">Mustard beetle</name>
    <dbReference type="NCBI Taxonomy" id="80249"/>
    <lineage>
        <taxon>Eukaryota</taxon>
        <taxon>Metazoa</taxon>
        <taxon>Ecdysozoa</taxon>
        <taxon>Arthropoda</taxon>
        <taxon>Hexapoda</taxon>
        <taxon>Insecta</taxon>
        <taxon>Pterygota</taxon>
        <taxon>Neoptera</taxon>
        <taxon>Endopterygota</taxon>
        <taxon>Coleoptera</taxon>
        <taxon>Polyphaga</taxon>
        <taxon>Cucujiformia</taxon>
        <taxon>Chrysomeloidea</taxon>
        <taxon>Chrysomelidae</taxon>
        <taxon>Chrysomelinae</taxon>
        <taxon>Chrysomelini</taxon>
        <taxon>Phaedon</taxon>
    </lineage>
</organism>
<name>A0A9P0GU95_PHACE</name>
<dbReference type="PANTHER" id="PTHR10924">
    <property type="entry name" value="MAJOR FACILITATOR SUPERFAMILY PROTEIN-RELATED"/>
    <property type="match status" value="1"/>
</dbReference>
<feature type="transmembrane region" description="Helical" evidence="5">
    <location>
        <begin position="117"/>
        <end position="139"/>
    </location>
</feature>
<accession>A0A9P0GU95</accession>
<dbReference type="GO" id="GO:0015232">
    <property type="term" value="F:heme transmembrane transporter activity"/>
    <property type="evidence" value="ECO:0007669"/>
    <property type="project" value="TreeGrafter"/>
</dbReference>
<dbReference type="SUPFAM" id="SSF103473">
    <property type="entry name" value="MFS general substrate transporter"/>
    <property type="match status" value="1"/>
</dbReference>
<dbReference type="Gene3D" id="1.20.1250.20">
    <property type="entry name" value="MFS general substrate transporter like domains"/>
    <property type="match status" value="2"/>
</dbReference>
<dbReference type="Proteomes" id="UP001153737">
    <property type="component" value="Chromosome 6"/>
</dbReference>
<dbReference type="OrthoDB" id="422206at2759"/>
<evidence type="ECO:0000256" key="3">
    <source>
        <dbReference type="ARBA" id="ARBA00022989"/>
    </source>
</evidence>
<evidence type="ECO:0008006" key="8">
    <source>
        <dbReference type="Google" id="ProtNLM"/>
    </source>
</evidence>
<feature type="transmembrane region" description="Helical" evidence="5">
    <location>
        <begin position="92"/>
        <end position="111"/>
    </location>
</feature>
<feature type="transmembrane region" description="Helical" evidence="5">
    <location>
        <begin position="193"/>
        <end position="212"/>
    </location>
</feature>
<reference evidence="6" key="2">
    <citation type="submission" date="2022-10" db="EMBL/GenBank/DDBJ databases">
        <authorList>
            <consortium name="ENA_rothamsted_submissions"/>
            <consortium name="culmorum"/>
            <person name="King R."/>
        </authorList>
    </citation>
    <scope>NUCLEOTIDE SEQUENCE</scope>
</reference>
<feature type="transmembrane region" description="Helical" evidence="5">
    <location>
        <begin position="321"/>
        <end position="338"/>
    </location>
</feature>
<dbReference type="InterPro" id="IPR036259">
    <property type="entry name" value="MFS_trans_sf"/>
</dbReference>
<evidence type="ECO:0000313" key="7">
    <source>
        <dbReference type="Proteomes" id="UP001153737"/>
    </source>
</evidence>
<keyword evidence="4 5" id="KW-0472">Membrane</keyword>
<feature type="transmembrane region" description="Helical" evidence="5">
    <location>
        <begin position="63"/>
        <end position="85"/>
    </location>
</feature>
<feature type="transmembrane region" description="Helical" evidence="5">
    <location>
        <begin position="25"/>
        <end position="43"/>
    </location>
</feature>
<evidence type="ECO:0000256" key="1">
    <source>
        <dbReference type="ARBA" id="ARBA00004141"/>
    </source>
</evidence>
<dbReference type="InterPro" id="IPR049680">
    <property type="entry name" value="FLVCR1-2_SLC49-like"/>
</dbReference>
<dbReference type="GO" id="GO:0020037">
    <property type="term" value="F:heme binding"/>
    <property type="evidence" value="ECO:0007669"/>
    <property type="project" value="TreeGrafter"/>
</dbReference>
<keyword evidence="3 5" id="KW-1133">Transmembrane helix</keyword>
<dbReference type="InterPro" id="IPR011701">
    <property type="entry name" value="MFS"/>
</dbReference>
<feature type="transmembrane region" description="Helical" evidence="5">
    <location>
        <begin position="407"/>
        <end position="428"/>
    </location>
</feature>
<feature type="transmembrane region" description="Helical" evidence="5">
    <location>
        <begin position="251"/>
        <end position="277"/>
    </location>
</feature>
<feature type="transmembrane region" description="Helical" evidence="5">
    <location>
        <begin position="151"/>
        <end position="173"/>
    </location>
</feature>
<evidence type="ECO:0000256" key="5">
    <source>
        <dbReference type="SAM" id="Phobius"/>
    </source>
</evidence>
<dbReference type="Pfam" id="PF07690">
    <property type="entry name" value="MFS_1"/>
    <property type="match status" value="1"/>
</dbReference>
<dbReference type="EMBL" id="OU896712">
    <property type="protein sequence ID" value="CAH1173845.1"/>
    <property type="molecule type" value="Genomic_DNA"/>
</dbReference>